<proteinExistence type="predicted"/>
<name>A0ABW9ZYU4_9BACT</name>
<evidence type="ECO:0000313" key="2">
    <source>
        <dbReference type="EMBL" id="NCI50892.1"/>
    </source>
</evidence>
<organism evidence="2 3">
    <name type="scientific">Sediminibacterium roseum</name>
    <dbReference type="NCBI Taxonomy" id="1978412"/>
    <lineage>
        <taxon>Bacteria</taxon>
        <taxon>Pseudomonadati</taxon>
        <taxon>Bacteroidota</taxon>
        <taxon>Chitinophagia</taxon>
        <taxon>Chitinophagales</taxon>
        <taxon>Chitinophagaceae</taxon>
        <taxon>Sediminibacterium</taxon>
    </lineage>
</organism>
<accession>A0ABW9ZYU4</accession>
<evidence type="ECO:0000313" key="3">
    <source>
        <dbReference type="Proteomes" id="UP000753802"/>
    </source>
</evidence>
<keyword evidence="3" id="KW-1185">Reference proteome</keyword>
<dbReference type="RefSeq" id="WP_161819197.1">
    <property type="nucleotide sequence ID" value="NZ_JAACJS010000015.1"/>
</dbReference>
<protein>
    <submittedName>
        <fullName evidence="2">DUF4920 domain-containing protein</fullName>
    </submittedName>
</protein>
<feature type="signal peptide" evidence="1">
    <location>
        <begin position="1"/>
        <end position="19"/>
    </location>
</feature>
<sequence length="157" mass="16731">MKKILLLAAVTFAGFAANAQPPKVAADKGATFGAPGVTADNAVPVEQMIADMKGKTGKVDVKIKGTVTEVCQEMGCWIKVKTADGATTVRMKDHKFFVPVILSGKQIVIDGTAEERVSTVEQLRHLAEDGGKSKEEIAKITEPKKEIVIQAKSILVL</sequence>
<dbReference type="EMBL" id="JAACJS010000015">
    <property type="protein sequence ID" value="NCI50892.1"/>
    <property type="molecule type" value="Genomic_DNA"/>
</dbReference>
<comment type="caution">
    <text evidence="2">The sequence shown here is derived from an EMBL/GenBank/DDBJ whole genome shotgun (WGS) entry which is preliminary data.</text>
</comment>
<gene>
    <name evidence="2" type="ORF">GWC95_13215</name>
</gene>
<evidence type="ECO:0000256" key="1">
    <source>
        <dbReference type="SAM" id="SignalP"/>
    </source>
</evidence>
<keyword evidence="1" id="KW-0732">Signal</keyword>
<dbReference type="Proteomes" id="UP000753802">
    <property type="component" value="Unassembled WGS sequence"/>
</dbReference>
<dbReference type="Pfam" id="PF16267">
    <property type="entry name" value="DUF4920"/>
    <property type="match status" value="1"/>
</dbReference>
<reference evidence="2 3" key="1">
    <citation type="submission" date="2020-01" db="EMBL/GenBank/DDBJ databases">
        <title>Genome analysis.</title>
        <authorList>
            <person name="Wu S."/>
            <person name="Wang G."/>
        </authorList>
    </citation>
    <scope>NUCLEOTIDE SEQUENCE [LARGE SCALE GENOMIC DNA]</scope>
    <source>
        <strain evidence="2 3">SYL130</strain>
    </source>
</reference>
<dbReference type="InterPro" id="IPR032577">
    <property type="entry name" value="DUF4920"/>
</dbReference>
<feature type="chain" id="PRO_5045853470" evidence="1">
    <location>
        <begin position="20"/>
        <end position="157"/>
    </location>
</feature>